<keyword evidence="2" id="KW-1185">Reference proteome</keyword>
<name>A0ACB8TZQ5_9APHY</name>
<protein>
    <submittedName>
        <fullName evidence="1">Uncharacterized protein</fullName>
    </submittedName>
</protein>
<proteinExistence type="predicted"/>
<organism evidence="1 2">
    <name type="scientific">Irpex rosettiformis</name>
    <dbReference type="NCBI Taxonomy" id="378272"/>
    <lineage>
        <taxon>Eukaryota</taxon>
        <taxon>Fungi</taxon>
        <taxon>Dikarya</taxon>
        <taxon>Basidiomycota</taxon>
        <taxon>Agaricomycotina</taxon>
        <taxon>Agaricomycetes</taxon>
        <taxon>Polyporales</taxon>
        <taxon>Irpicaceae</taxon>
        <taxon>Irpex</taxon>
    </lineage>
</organism>
<dbReference type="Proteomes" id="UP001055072">
    <property type="component" value="Unassembled WGS sequence"/>
</dbReference>
<reference evidence="1" key="1">
    <citation type="journal article" date="2021" name="Environ. Microbiol.">
        <title>Gene family expansions and transcriptome signatures uncover fungal adaptations to wood decay.</title>
        <authorList>
            <person name="Hage H."/>
            <person name="Miyauchi S."/>
            <person name="Viragh M."/>
            <person name="Drula E."/>
            <person name="Min B."/>
            <person name="Chaduli D."/>
            <person name="Navarro D."/>
            <person name="Favel A."/>
            <person name="Norest M."/>
            <person name="Lesage-Meessen L."/>
            <person name="Balint B."/>
            <person name="Merenyi Z."/>
            <person name="de Eugenio L."/>
            <person name="Morin E."/>
            <person name="Martinez A.T."/>
            <person name="Baldrian P."/>
            <person name="Stursova M."/>
            <person name="Martinez M.J."/>
            <person name="Novotny C."/>
            <person name="Magnuson J.K."/>
            <person name="Spatafora J.W."/>
            <person name="Maurice S."/>
            <person name="Pangilinan J."/>
            <person name="Andreopoulos W."/>
            <person name="LaButti K."/>
            <person name="Hundley H."/>
            <person name="Na H."/>
            <person name="Kuo A."/>
            <person name="Barry K."/>
            <person name="Lipzen A."/>
            <person name="Henrissat B."/>
            <person name="Riley R."/>
            <person name="Ahrendt S."/>
            <person name="Nagy L.G."/>
            <person name="Grigoriev I.V."/>
            <person name="Martin F."/>
            <person name="Rosso M.N."/>
        </authorList>
    </citation>
    <scope>NUCLEOTIDE SEQUENCE</scope>
    <source>
        <strain evidence="1">CBS 384.51</strain>
    </source>
</reference>
<comment type="caution">
    <text evidence="1">The sequence shown here is derived from an EMBL/GenBank/DDBJ whole genome shotgun (WGS) entry which is preliminary data.</text>
</comment>
<dbReference type="EMBL" id="MU274918">
    <property type="protein sequence ID" value="KAI0087431.1"/>
    <property type="molecule type" value="Genomic_DNA"/>
</dbReference>
<evidence type="ECO:0000313" key="2">
    <source>
        <dbReference type="Proteomes" id="UP001055072"/>
    </source>
</evidence>
<gene>
    <name evidence="1" type="ORF">BDY19DRAFT_995114</name>
</gene>
<accession>A0ACB8TZQ5</accession>
<evidence type="ECO:0000313" key="1">
    <source>
        <dbReference type="EMBL" id="KAI0087431.1"/>
    </source>
</evidence>
<sequence length="203" mass="21735">MSSSNDSISSPIIRPMPPPFHALGLQPSSGSAESDSDRLSSRSLNDSQTSGAHWNLLRQSSMSSVTSSCATSTSVSMGYRRSSSLIFDRDTPTPPPSQVSANGFSLVLTSFINANAFVVVPAPQPYVPAISTLSRANASIVSSSRAKQKHSQALILVGPAAESFRQSRMRVAKGTRVHPYRIVSNTQRRAFTSPEPLPTDMQL</sequence>